<dbReference type="SMART" id="SM00862">
    <property type="entry name" value="Trans_reg_C"/>
    <property type="match status" value="1"/>
</dbReference>
<evidence type="ECO:0000256" key="2">
    <source>
        <dbReference type="ARBA" id="ARBA00023012"/>
    </source>
</evidence>
<dbReference type="SMART" id="SM00448">
    <property type="entry name" value="REC"/>
    <property type="match status" value="1"/>
</dbReference>
<sequence>MRILLVEDDIKIRRFIKAGLEAELFIVDATDNGEKGLSLASSNDYDLIILDNMLPGKNGLEICKELRRQGKITPILMLSVKADTNTKIELLNSGADDYLSKPFSFEELVARVRALLRRPKQLNDEVLTIEDLVVDLKKNNARRGQKEIHLTQKEFALLEYLVRNRGVVLSRGMILEHVWDMEVDPFTNTIESHVSNLRKKIDAEGTRKLIHTVVGRGYKINA</sequence>
<protein>
    <submittedName>
        <fullName evidence="10">DNA-binding response regulator</fullName>
    </submittedName>
</protein>
<keyword evidence="1 6" id="KW-0597">Phosphoprotein</keyword>
<evidence type="ECO:0000256" key="6">
    <source>
        <dbReference type="PROSITE-ProRule" id="PRU00169"/>
    </source>
</evidence>
<keyword evidence="3" id="KW-0805">Transcription regulation</keyword>
<dbReference type="GO" id="GO:0032993">
    <property type="term" value="C:protein-DNA complex"/>
    <property type="evidence" value="ECO:0007669"/>
    <property type="project" value="TreeGrafter"/>
</dbReference>
<dbReference type="InterPro" id="IPR036388">
    <property type="entry name" value="WH-like_DNA-bd_sf"/>
</dbReference>
<organism evidence="10 11">
    <name type="scientific">Candidatus Terrybacteria bacterium RIFCSPLOWO2_01_FULL_40_23</name>
    <dbReference type="NCBI Taxonomy" id="1802366"/>
    <lineage>
        <taxon>Bacteria</taxon>
        <taxon>Candidatus Terryibacteriota</taxon>
    </lineage>
</organism>
<evidence type="ECO:0000256" key="5">
    <source>
        <dbReference type="ARBA" id="ARBA00023163"/>
    </source>
</evidence>
<dbReference type="PROSITE" id="PS50110">
    <property type="entry name" value="RESPONSE_REGULATORY"/>
    <property type="match status" value="1"/>
</dbReference>
<dbReference type="Pfam" id="PF00072">
    <property type="entry name" value="Response_reg"/>
    <property type="match status" value="1"/>
</dbReference>
<dbReference type="CDD" id="cd00383">
    <property type="entry name" value="trans_reg_C"/>
    <property type="match status" value="1"/>
</dbReference>
<dbReference type="GO" id="GO:0000156">
    <property type="term" value="F:phosphorelay response regulator activity"/>
    <property type="evidence" value="ECO:0007669"/>
    <property type="project" value="TreeGrafter"/>
</dbReference>
<dbReference type="InterPro" id="IPR001789">
    <property type="entry name" value="Sig_transdc_resp-reg_receiver"/>
</dbReference>
<dbReference type="FunFam" id="3.40.50.2300:FF:000001">
    <property type="entry name" value="DNA-binding response regulator PhoB"/>
    <property type="match status" value="1"/>
</dbReference>
<comment type="caution">
    <text evidence="10">The sequence shown here is derived from an EMBL/GenBank/DDBJ whole genome shotgun (WGS) entry which is preliminary data.</text>
</comment>
<accession>A0A1G2PV39</accession>
<evidence type="ECO:0000313" key="11">
    <source>
        <dbReference type="Proteomes" id="UP000176951"/>
    </source>
</evidence>
<dbReference type="AlphaFoldDB" id="A0A1G2PV39"/>
<proteinExistence type="predicted"/>
<dbReference type="GO" id="GO:0006355">
    <property type="term" value="P:regulation of DNA-templated transcription"/>
    <property type="evidence" value="ECO:0007669"/>
    <property type="project" value="InterPro"/>
</dbReference>
<feature type="modified residue" description="4-aspartylphosphate" evidence="6">
    <location>
        <position position="51"/>
    </location>
</feature>
<dbReference type="InterPro" id="IPR001867">
    <property type="entry name" value="OmpR/PhoB-type_DNA-bd"/>
</dbReference>
<feature type="domain" description="Response regulatory" evidence="8">
    <location>
        <begin position="2"/>
        <end position="116"/>
    </location>
</feature>
<evidence type="ECO:0000313" key="10">
    <source>
        <dbReference type="EMBL" id="OHA52163.1"/>
    </source>
</evidence>
<feature type="domain" description="OmpR/PhoB-type" evidence="9">
    <location>
        <begin position="124"/>
        <end position="222"/>
    </location>
</feature>
<evidence type="ECO:0000259" key="9">
    <source>
        <dbReference type="PROSITE" id="PS51755"/>
    </source>
</evidence>
<gene>
    <name evidence="10" type="ORF">A3A97_04610</name>
</gene>
<dbReference type="GO" id="GO:0000976">
    <property type="term" value="F:transcription cis-regulatory region binding"/>
    <property type="evidence" value="ECO:0007669"/>
    <property type="project" value="TreeGrafter"/>
</dbReference>
<dbReference type="InterPro" id="IPR011006">
    <property type="entry name" value="CheY-like_superfamily"/>
</dbReference>
<evidence type="ECO:0000259" key="8">
    <source>
        <dbReference type="PROSITE" id="PS50110"/>
    </source>
</evidence>
<dbReference type="PROSITE" id="PS51755">
    <property type="entry name" value="OMPR_PHOB"/>
    <property type="match status" value="1"/>
</dbReference>
<keyword evidence="4 7" id="KW-0238">DNA-binding</keyword>
<evidence type="ECO:0000256" key="7">
    <source>
        <dbReference type="PROSITE-ProRule" id="PRU01091"/>
    </source>
</evidence>
<evidence type="ECO:0000256" key="3">
    <source>
        <dbReference type="ARBA" id="ARBA00023015"/>
    </source>
</evidence>
<dbReference type="CDD" id="cd19935">
    <property type="entry name" value="REC_OmpR_CusR-like"/>
    <property type="match status" value="1"/>
</dbReference>
<evidence type="ECO:0000256" key="4">
    <source>
        <dbReference type="ARBA" id="ARBA00023125"/>
    </source>
</evidence>
<reference evidence="10 11" key="1">
    <citation type="journal article" date="2016" name="Nat. Commun.">
        <title>Thousands of microbial genomes shed light on interconnected biogeochemical processes in an aquifer system.</title>
        <authorList>
            <person name="Anantharaman K."/>
            <person name="Brown C.T."/>
            <person name="Hug L.A."/>
            <person name="Sharon I."/>
            <person name="Castelle C.J."/>
            <person name="Probst A.J."/>
            <person name="Thomas B.C."/>
            <person name="Singh A."/>
            <person name="Wilkins M.J."/>
            <person name="Karaoz U."/>
            <person name="Brodie E.L."/>
            <person name="Williams K.H."/>
            <person name="Hubbard S.S."/>
            <person name="Banfield J.F."/>
        </authorList>
    </citation>
    <scope>NUCLEOTIDE SEQUENCE [LARGE SCALE GENOMIC DNA]</scope>
</reference>
<keyword evidence="5" id="KW-0804">Transcription</keyword>
<dbReference type="Proteomes" id="UP000176951">
    <property type="component" value="Unassembled WGS sequence"/>
</dbReference>
<feature type="DNA-binding region" description="OmpR/PhoB-type" evidence="7">
    <location>
        <begin position="124"/>
        <end position="222"/>
    </location>
</feature>
<dbReference type="PANTHER" id="PTHR48111">
    <property type="entry name" value="REGULATOR OF RPOS"/>
    <property type="match status" value="1"/>
</dbReference>
<dbReference type="GO" id="GO:0005829">
    <property type="term" value="C:cytosol"/>
    <property type="evidence" value="ECO:0007669"/>
    <property type="project" value="TreeGrafter"/>
</dbReference>
<dbReference type="PANTHER" id="PTHR48111:SF22">
    <property type="entry name" value="REGULATOR OF RPOS"/>
    <property type="match status" value="1"/>
</dbReference>
<dbReference type="Gene3D" id="6.10.250.690">
    <property type="match status" value="1"/>
</dbReference>
<name>A0A1G2PV39_9BACT</name>
<dbReference type="Pfam" id="PF00486">
    <property type="entry name" value="Trans_reg_C"/>
    <property type="match status" value="1"/>
</dbReference>
<dbReference type="Gene3D" id="1.10.10.10">
    <property type="entry name" value="Winged helix-like DNA-binding domain superfamily/Winged helix DNA-binding domain"/>
    <property type="match status" value="1"/>
</dbReference>
<dbReference type="InterPro" id="IPR039420">
    <property type="entry name" value="WalR-like"/>
</dbReference>
<evidence type="ECO:0000256" key="1">
    <source>
        <dbReference type="ARBA" id="ARBA00022553"/>
    </source>
</evidence>
<dbReference type="FunFam" id="1.10.10.10:FF:000005">
    <property type="entry name" value="Two-component system response regulator"/>
    <property type="match status" value="1"/>
</dbReference>
<dbReference type="EMBL" id="MHSW01000012">
    <property type="protein sequence ID" value="OHA52163.1"/>
    <property type="molecule type" value="Genomic_DNA"/>
</dbReference>
<dbReference type="Gene3D" id="3.40.50.2300">
    <property type="match status" value="1"/>
</dbReference>
<dbReference type="SUPFAM" id="SSF52172">
    <property type="entry name" value="CheY-like"/>
    <property type="match status" value="1"/>
</dbReference>
<keyword evidence="2" id="KW-0902">Two-component regulatory system</keyword>